<reference evidence="4 5" key="1">
    <citation type="submission" date="2012-05" db="EMBL/GenBank/DDBJ databases">
        <title>Genome sequence of Nitritalea halalkaliphila LW7.</title>
        <authorList>
            <person name="Jangir P.K."/>
            <person name="Singh A."/>
            <person name="Shivaji S."/>
            <person name="Sharma R."/>
        </authorList>
    </citation>
    <scope>NUCLEOTIDE SEQUENCE [LARGE SCALE GENOMIC DNA]</scope>
    <source>
        <strain evidence="4 5">LW7</strain>
    </source>
</reference>
<dbReference type="STRING" id="1189621.A3SI_06984"/>
<feature type="signal peptide" evidence="3">
    <location>
        <begin position="1"/>
        <end position="21"/>
    </location>
</feature>
<comment type="caution">
    <text evidence="4">The sequence shown here is derived from an EMBL/GenBank/DDBJ whole genome shotgun (WGS) entry which is preliminary data.</text>
</comment>
<evidence type="ECO:0000256" key="2">
    <source>
        <dbReference type="SAM" id="Phobius"/>
    </source>
</evidence>
<dbReference type="EMBL" id="AJYA01000016">
    <property type="protein sequence ID" value="EIM77051.1"/>
    <property type="molecule type" value="Genomic_DNA"/>
</dbReference>
<keyword evidence="1" id="KW-0175">Coiled coil</keyword>
<keyword evidence="2" id="KW-0812">Transmembrane</keyword>
<feature type="chain" id="PRO_5003700295" description="Seryl-tRNA synthetase" evidence="3">
    <location>
        <begin position="22"/>
        <end position="107"/>
    </location>
</feature>
<organism evidence="4 5">
    <name type="scientific">Nitritalea halalkaliphila LW7</name>
    <dbReference type="NCBI Taxonomy" id="1189621"/>
    <lineage>
        <taxon>Bacteria</taxon>
        <taxon>Pseudomonadati</taxon>
        <taxon>Bacteroidota</taxon>
        <taxon>Cytophagia</taxon>
        <taxon>Cytophagales</taxon>
        <taxon>Cyclobacteriaceae</taxon>
        <taxon>Nitritalea</taxon>
    </lineage>
</organism>
<name>I5C5E9_9BACT</name>
<keyword evidence="3" id="KW-0732">Signal</keyword>
<keyword evidence="2" id="KW-0472">Membrane</keyword>
<evidence type="ECO:0008006" key="6">
    <source>
        <dbReference type="Google" id="ProtNLM"/>
    </source>
</evidence>
<evidence type="ECO:0000256" key="1">
    <source>
        <dbReference type="SAM" id="Coils"/>
    </source>
</evidence>
<gene>
    <name evidence="4" type="ORF">A3SI_06984</name>
</gene>
<accession>I5C5E9</accession>
<feature type="coiled-coil region" evidence="1">
    <location>
        <begin position="62"/>
        <end position="89"/>
    </location>
</feature>
<evidence type="ECO:0000313" key="5">
    <source>
        <dbReference type="Proteomes" id="UP000005551"/>
    </source>
</evidence>
<evidence type="ECO:0000313" key="4">
    <source>
        <dbReference type="EMBL" id="EIM77051.1"/>
    </source>
</evidence>
<proteinExistence type="predicted"/>
<dbReference type="AlphaFoldDB" id="I5C5E9"/>
<dbReference type="PATRIC" id="fig|1189621.3.peg.1454"/>
<dbReference type="RefSeq" id="WP_009054254.1">
    <property type="nucleotide sequence ID" value="NZ_AJYA01000016.1"/>
</dbReference>
<evidence type="ECO:0000256" key="3">
    <source>
        <dbReference type="SAM" id="SignalP"/>
    </source>
</evidence>
<keyword evidence="5" id="KW-1185">Reference proteome</keyword>
<sequence length="107" mass="11934">MIKQLLLACALVVTVGFSAWANLNERTDEKVAPVSAAEEMLVKSRAEEISERVDEIKDMDFSAMTSTERKEVRKELKALKKEAKKQEGVYLSVGAIIIILLILILIT</sequence>
<dbReference type="Proteomes" id="UP000005551">
    <property type="component" value="Unassembled WGS sequence"/>
</dbReference>
<keyword evidence="2" id="KW-1133">Transmembrane helix</keyword>
<protein>
    <recommendedName>
        <fullName evidence="6">Seryl-tRNA synthetase</fullName>
    </recommendedName>
</protein>
<feature type="transmembrane region" description="Helical" evidence="2">
    <location>
        <begin position="89"/>
        <end position="106"/>
    </location>
</feature>